<dbReference type="GO" id="GO:0043565">
    <property type="term" value="F:sequence-specific DNA binding"/>
    <property type="evidence" value="ECO:0007669"/>
    <property type="project" value="InterPro"/>
</dbReference>
<evidence type="ECO:0000256" key="1">
    <source>
        <dbReference type="ARBA" id="ARBA00023015"/>
    </source>
</evidence>
<organism evidence="5 6">
    <name type="scientific">Pedobacter nutrimenti</name>
    <dbReference type="NCBI Taxonomy" id="1241337"/>
    <lineage>
        <taxon>Bacteria</taxon>
        <taxon>Pseudomonadati</taxon>
        <taxon>Bacteroidota</taxon>
        <taxon>Sphingobacteriia</taxon>
        <taxon>Sphingobacteriales</taxon>
        <taxon>Sphingobacteriaceae</taxon>
        <taxon>Pedobacter</taxon>
    </lineage>
</organism>
<dbReference type="OrthoDB" id="956952at2"/>
<keyword evidence="6" id="KW-1185">Reference proteome</keyword>
<feature type="domain" description="HTH araC/xylS-type" evidence="4">
    <location>
        <begin position="20"/>
        <end position="117"/>
    </location>
</feature>
<dbReference type="InterPro" id="IPR018060">
    <property type="entry name" value="HTH_AraC"/>
</dbReference>
<dbReference type="SMART" id="SM00342">
    <property type="entry name" value="HTH_ARAC"/>
    <property type="match status" value="1"/>
</dbReference>
<dbReference type="AlphaFoldDB" id="A0A318UH79"/>
<dbReference type="InterPro" id="IPR009057">
    <property type="entry name" value="Homeodomain-like_sf"/>
</dbReference>
<dbReference type="PANTHER" id="PTHR43280:SF2">
    <property type="entry name" value="HTH-TYPE TRANSCRIPTIONAL REGULATOR EXSA"/>
    <property type="match status" value="1"/>
</dbReference>
<evidence type="ECO:0000256" key="2">
    <source>
        <dbReference type="ARBA" id="ARBA00023125"/>
    </source>
</evidence>
<dbReference type="PANTHER" id="PTHR43280">
    <property type="entry name" value="ARAC-FAMILY TRANSCRIPTIONAL REGULATOR"/>
    <property type="match status" value="1"/>
</dbReference>
<evidence type="ECO:0000259" key="4">
    <source>
        <dbReference type="PROSITE" id="PS01124"/>
    </source>
</evidence>
<evidence type="ECO:0000313" key="5">
    <source>
        <dbReference type="EMBL" id="PYF74890.1"/>
    </source>
</evidence>
<dbReference type="Gene3D" id="1.10.10.60">
    <property type="entry name" value="Homeodomain-like"/>
    <property type="match status" value="1"/>
</dbReference>
<dbReference type="PROSITE" id="PS01124">
    <property type="entry name" value="HTH_ARAC_FAMILY_2"/>
    <property type="match status" value="1"/>
</dbReference>
<keyword evidence="1" id="KW-0805">Transcription regulation</keyword>
<proteinExistence type="predicted"/>
<dbReference type="GO" id="GO:0003700">
    <property type="term" value="F:DNA-binding transcription factor activity"/>
    <property type="evidence" value="ECO:0007669"/>
    <property type="project" value="InterPro"/>
</dbReference>
<dbReference type="Proteomes" id="UP000248198">
    <property type="component" value="Unassembled WGS sequence"/>
</dbReference>
<reference evidence="5 6" key="1">
    <citation type="submission" date="2018-06" db="EMBL/GenBank/DDBJ databases">
        <title>Genomic Encyclopedia of Archaeal and Bacterial Type Strains, Phase II (KMG-II): from individual species to whole genera.</title>
        <authorList>
            <person name="Goeker M."/>
        </authorList>
    </citation>
    <scope>NUCLEOTIDE SEQUENCE [LARGE SCALE GENOMIC DNA]</scope>
    <source>
        <strain evidence="5 6">DSM 27372</strain>
    </source>
</reference>
<evidence type="ECO:0000313" key="6">
    <source>
        <dbReference type="Proteomes" id="UP000248198"/>
    </source>
</evidence>
<name>A0A318UH79_9SPHI</name>
<protein>
    <submittedName>
        <fullName evidence="5">AraC-like DNA-binding protein</fullName>
    </submittedName>
</protein>
<dbReference type="EMBL" id="QKLU01000003">
    <property type="protein sequence ID" value="PYF74890.1"/>
    <property type="molecule type" value="Genomic_DNA"/>
</dbReference>
<dbReference type="RefSeq" id="WP_110829746.1">
    <property type="nucleotide sequence ID" value="NZ_QKLU01000003.1"/>
</dbReference>
<accession>A0A318UH79</accession>
<sequence length="121" mass="13692">MKRISRNEEISIAYFELLDRHLADLISGKETEMLTLNQIAGILCITPEHLSASIKLRLGQHPCSFYDAKIIAIAKDLLTGTTLSVAEVARRLTYDPSNFSKFFKKYTGMPPGAFKDQHKKY</sequence>
<keyword evidence="3" id="KW-0804">Transcription</keyword>
<dbReference type="Pfam" id="PF12833">
    <property type="entry name" value="HTH_18"/>
    <property type="match status" value="1"/>
</dbReference>
<dbReference type="SUPFAM" id="SSF46689">
    <property type="entry name" value="Homeodomain-like"/>
    <property type="match status" value="1"/>
</dbReference>
<comment type="caution">
    <text evidence="5">The sequence shown here is derived from an EMBL/GenBank/DDBJ whole genome shotgun (WGS) entry which is preliminary data.</text>
</comment>
<evidence type="ECO:0000256" key="3">
    <source>
        <dbReference type="ARBA" id="ARBA00023163"/>
    </source>
</evidence>
<keyword evidence="2 5" id="KW-0238">DNA-binding</keyword>
<gene>
    <name evidence="5" type="ORF">B0O44_103336</name>
</gene>